<dbReference type="STRING" id="118168.MC7420_2730"/>
<sequence length="389" mass="45409">MTDLKNINEEFSEEDTDIDNGNWSEFEEEEIEPEEEETTEPFDPTKIRVDTRSMTIDLVLSRIEHDELDLAPNFQRRAGIWTDAAKSRLIESILIRIPLPAFYMDATNEDKWLVVDGLQRLTALKQFVIDKQLRLIGLEYLNEIENNSYEEIPRKYQRRIQETQITVYLIEKGTPPKVKFNIFKRINTGGLPLSAQEIRHAINQGKATKILSKLAESTEFKRSTSITKKSIIRMEDHEFVLRFLAFMITDYRNYKSKILDDFLNDTMIKLNGMTDDKLSNFEHEFTKSMNAAHEIFGKYAFRKRSQANLKRKYPLNKALFESWSVNLAKISSDNLNILKERKESLNKNFINLMETDEEFMGAISQGTGKVNQVKHRFGTIEKLIKEVLT</sequence>
<feature type="domain" description="GmrSD restriction endonucleases N-terminal" evidence="3">
    <location>
        <begin position="69"/>
        <end position="201"/>
    </location>
</feature>
<dbReference type="InterPro" id="IPR004919">
    <property type="entry name" value="GmrSD_N"/>
</dbReference>
<evidence type="ECO:0000313" key="5">
    <source>
        <dbReference type="Proteomes" id="UP000003835"/>
    </source>
</evidence>
<protein>
    <recommendedName>
        <fullName evidence="3">GmrSD restriction endonucleases N-terminal domain-containing protein</fullName>
    </recommendedName>
</protein>
<keyword evidence="1" id="KW-0175">Coiled coil</keyword>
<proteinExistence type="predicted"/>
<dbReference type="eggNOG" id="COG1479">
    <property type="taxonomic scope" value="Bacteria"/>
</dbReference>
<dbReference type="HOGENOM" id="CLU_038557_1_0_3"/>
<dbReference type="EMBL" id="DS989875">
    <property type="protein sequence ID" value="EDX71169.1"/>
    <property type="molecule type" value="Genomic_DNA"/>
</dbReference>
<feature type="coiled-coil region" evidence="1">
    <location>
        <begin position="328"/>
        <end position="355"/>
    </location>
</feature>
<accession>B4W3P8</accession>
<dbReference type="PANTHER" id="PTHR39639:SF1">
    <property type="entry name" value="DUF262 DOMAIN-CONTAINING PROTEIN"/>
    <property type="match status" value="1"/>
</dbReference>
<feature type="region of interest" description="Disordered" evidence="2">
    <location>
        <begin position="1"/>
        <end position="42"/>
    </location>
</feature>
<evidence type="ECO:0000313" key="4">
    <source>
        <dbReference type="EMBL" id="EDX71169.1"/>
    </source>
</evidence>
<keyword evidence="5" id="KW-1185">Reference proteome</keyword>
<evidence type="ECO:0000256" key="2">
    <source>
        <dbReference type="SAM" id="MobiDB-lite"/>
    </source>
</evidence>
<dbReference type="Pfam" id="PF03235">
    <property type="entry name" value="GmrSD_N"/>
    <property type="match status" value="1"/>
</dbReference>
<evidence type="ECO:0000256" key="1">
    <source>
        <dbReference type="SAM" id="Coils"/>
    </source>
</evidence>
<reference evidence="4 5" key="1">
    <citation type="submission" date="2008-07" db="EMBL/GenBank/DDBJ databases">
        <authorList>
            <person name="Tandeau de Marsac N."/>
            <person name="Ferriera S."/>
            <person name="Johnson J."/>
            <person name="Kravitz S."/>
            <person name="Beeson K."/>
            <person name="Sutton G."/>
            <person name="Rogers Y.-H."/>
            <person name="Friedman R."/>
            <person name="Frazier M."/>
            <person name="Venter J.C."/>
        </authorList>
    </citation>
    <scope>NUCLEOTIDE SEQUENCE [LARGE SCALE GENOMIC DNA]</scope>
    <source>
        <strain evidence="4 5">PCC 7420</strain>
    </source>
</reference>
<feature type="compositionally biased region" description="Acidic residues" evidence="2">
    <location>
        <begin position="25"/>
        <end position="40"/>
    </location>
</feature>
<dbReference type="OrthoDB" id="9770340at2"/>
<organism evidence="4 5">
    <name type="scientific">Coleofasciculus chthonoplastes PCC 7420</name>
    <dbReference type="NCBI Taxonomy" id="118168"/>
    <lineage>
        <taxon>Bacteria</taxon>
        <taxon>Bacillati</taxon>
        <taxon>Cyanobacteriota</taxon>
        <taxon>Cyanophyceae</taxon>
        <taxon>Coleofasciculales</taxon>
        <taxon>Coleofasciculaceae</taxon>
        <taxon>Coleofasciculus</taxon>
    </lineage>
</organism>
<dbReference type="RefSeq" id="WP_006105901.1">
    <property type="nucleotide sequence ID" value="NZ_DS989875.1"/>
</dbReference>
<name>B4W3P8_9CYAN</name>
<gene>
    <name evidence="4" type="ORF">MC7420_2730</name>
</gene>
<evidence type="ECO:0000259" key="3">
    <source>
        <dbReference type="Pfam" id="PF03235"/>
    </source>
</evidence>
<dbReference type="Proteomes" id="UP000003835">
    <property type="component" value="Unassembled WGS sequence"/>
</dbReference>
<dbReference type="AlphaFoldDB" id="B4W3P8"/>
<dbReference type="PANTHER" id="PTHR39639">
    <property type="entry name" value="CHROMOSOME 16, WHOLE GENOME SHOTGUN SEQUENCE"/>
    <property type="match status" value="1"/>
</dbReference>